<dbReference type="RefSeq" id="WP_180706415.1">
    <property type="nucleotide sequence ID" value="NZ_FZOB01000003.1"/>
</dbReference>
<dbReference type="EMBL" id="FZOB01000003">
    <property type="protein sequence ID" value="SNR69301.1"/>
    <property type="molecule type" value="Genomic_DNA"/>
</dbReference>
<accession>A0A238YEY4</accession>
<feature type="domain" description="GP-PDE" evidence="1">
    <location>
        <begin position="1"/>
        <end position="240"/>
    </location>
</feature>
<dbReference type="PANTHER" id="PTHR46211:SF1">
    <property type="entry name" value="GLYCEROPHOSPHODIESTER PHOSPHODIESTERASE, CYTOPLASMIC"/>
    <property type="match status" value="1"/>
</dbReference>
<dbReference type="PROSITE" id="PS51704">
    <property type="entry name" value="GP_PDE"/>
    <property type="match status" value="1"/>
</dbReference>
<dbReference type="PANTHER" id="PTHR46211">
    <property type="entry name" value="GLYCEROPHOSPHORYL DIESTER PHOSPHODIESTERASE"/>
    <property type="match status" value="1"/>
</dbReference>
<dbReference type="GO" id="GO:0006629">
    <property type="term" value="P:lipid metabolic process"/>
    <property type="evidence" value="ECO:0007669"/>
    <property type="project" value="InterPro"/>
</dbReference>
<organism evidence="2 3">
    <name type="scientific">Desulfurobacterium atlanticum</name>
    <dbReference type="NCBI Taxonomy" id="240169"/>
    <lineage>
        <taxon>Bacteria</taxon>
        <taxon>Pseudomonadati</taxon>
        <taxon>Aquificota</taxon>
        <taxon>Aquificia</taxon>
        <taxon>Desulfurobacteriales</taxon>
        <taxon>Desulfurobacteriaceae</taxon>
        <taxon>Desulfurobacterium</taxon>
    </lineage>
</organism>
<reference evidence="3" key="1">
    <citation type="submission" date="2017-06" db="EMBL/GenBank/DDBJ databases">
        <authorList>
            <person name="Varghese N."/>
            <person name="Submissions S."/>
        </authorList>
    </citation>
    <scope>NUCLEOTIDE SEQUENCE [LARGE SCALE GENOMIC DNA]</scope>
    <source>
        <strain evidence="3">DSM 15668</strain>
    </source>
</reference>
<gene>
    <name evidence="2" type="ORF">SAMN06265340_10376</name>
</gene>
<evidence type="ECO:0000313" key="3">
    <source>
        <dbReference type="Proteomes" id="UP000198405"/>
    </source>
</evidence>
<sequence>MKVVAHRGASFYAPENTFAAFFLAVSQGADGIEMDVHITKDGEVVVIHDKTTERVGDRYFEVSEISWNELKKVDVGSYFGKEFKGEKIPLLKDVIRKFKNVELYVEIKSGMETVEPVVSLLRKVNGENIILFSFNYDLVKEIKKRLKDVRVLFIAEYGYNVSEDSFVYDYLIELVKSAGLDGISTCSSLSHGRKLSEKLNNEDFIWNVWTVDNPYLAVQFKKLGVSSLTTNRPDWILSHVR</sequence>
<dbReference type="InterPro" id="IPR017946">
    <property type="entry name" value="PLC-like_Pdiesterase_TIM-brl"/>
</dbReference>
<proteinExistence type="predicted"/>
<evidence type="ECO:0000313" key="2">
    <source>
        <dbReference type="EMBL" id="SNR69301.1"/>
    </source>
</evidence>
<dbReference type="InterPro" id="IPR030395">
    <property type="entry name" value="GP_PDE_dom"/>
</dbReference>
<evidence type="ECO:0000259" key="1">
    <source>
        <dbReference type="PROSITE" id="PS51704"/>
    </source>
</evidence>
<dbReference type="GO" id="GO:0008081">
    <property type="term" value="F:phosphoric diester hydrolase activity"/>
    <property type="evidence" value="ECO:0007669"/>
    <property type="project" value="InterPro"/>
</dbReference>
<name>A0A238YEY4_9BACT</name>
<dbReference type="Pfam" id="PF03009">
    <property type="entry name" value="GDPD"/>
    <property type="match status" value="1"/>
</dbReference>
<dbReference type="Gene3D" id="3.20.20.190">
    <property type="entry name" value="Phosphatidylinositol (PI) phosphodiesterase"/>
    <property type="match status" value="1"/>
</dbReference>
<dbReference type="AlphaFoldDB" id="A0A238YEY4"/>
<dbReference type="SUPFAM" id="SSF51695">
    <property type="entry name" value="PLC-like phosphodiesterases"/>
    <property type="match status" value="1"/>
</dbReference>
<protein>
    <submittedName>
        <fullName evidence="2">Glycerophosphoryl diester phosphodiesterase</fullName>
    </submittedName>
</protein>
<dbReference type="Proteomes" id="UP000198405">
    <property type="component" value="Unassembled WGS sequence"/>
</dbReference>
<keyword evidence="3" id="KW-1185">Reference proteome</keyword>